<protein>
    <submittedName>
        <fullName evidence="3">Uncharacterized protein</fullName>
    </submittedName>
</protein>
<evidence type="ECO:0000313" key="3">
    <source>
        <dbReference type="EMBL" id="TWX62025.1"/>
    </source>
</evidence>
<dbReference type="AlphaFoldDB" id="A0A5C6Q280"/>
<proteinExistence type="predicted"/>
<dbReference type="EMBL" id="VOLQ01000101">
    <property type="protein sequence ID" value="TWX62025.1"/>
    <property type="molecule type" value="Genomic_DNA"/>
</dbReference>
<accession>A0A5C6Q280</accession>
<organism evidence="3 5">
    <name type="scientific">Colwellia hornerae</name>
    <dbReference type="NCBI Taxonomy" id="89402"/>
    <lineage>
        <taxon>Bacteria</taxon>
        <taxon>Pseudomonadati</taxon>
        <taxon>Pseudomonadota</taxon>
        <taxon>Gammaproteobacteria</taxon>
        <taxon>Alteromonadales</taxon>
        <taxon>Colwelliaceae</taxon>
        <taxon>Colwellia</taxon>
    </lineage>
</organism>
<dbReference type="Proteomes" id="UP000321917">
    <property type="component" value="Unassembled WGS sequence"/>
</dbReference>
<keyword evidence="1" id="KW-1133">Transmembrane helix</keyword>
<keyword evidence="1" id="KW-0472">Membrane</keyword>
<dbReference type="RefSeq" id="WP_146801380.1">
    <property type="nucleotide sequence ID" value="NZ_VOLP01000074.1"/>
</dbReference>
<feature type="transmembrane region" description="Helical" evidence="1">
    <location>
        <begin position="6"/>
        <end position="27"/>
    </location>
</feature>
<name>A0A5C6Q280_9GAMM</name>
<evidence type="ECO:0000313" key="2">
    <source>
        <dbReference type="EMBL" id="TWX53444.1"/>
    </source>
</evidence>
<evidence type="ECO:0000313" key="5">
    <source>
        <dbReference type="Proteomes" id="UP000321917"/>
    </source>
</evidence>
<dbReference type="EMBL" id="VOLR01000059">
    <property type="protein sequence ID" value="TWX53444.1"/>
    <property type="molecule type" value="Genomic_DNA"/>
</dbReference>
<keyword evidence="4" id="KW-1185">Reference proteome</keyword>
<evidence type="ECO:0000256" key="1">
    <source>
        <dbReference type="SAM" id="Phobius"/>
    </source>
</evidence>
<reference evidence="3 5" key="1">
    <citation type="submission" date="2019-07" db="EMBL/GenBank/DDBJ databases">
        <title>Genomes of sea-ice associated Colwellia species.</title>
        <authorList>
            <person name="Bowman J.P."/>
        </authorList>
    </citation>
    <scope>NUCLEOTIDE SEQUENCE [LARGE SCALE GENOMIC DNA]</scope>
    <source>
        <strain evidence="2 4">ACAM 607</strain>
        <strain evidence="3 5">IC036</strain>
    </source>
</reference>
<comment type="caution">
    <text evidence="3">The sequence shown here is derived from an EMBL/GenBank/DDBJ whole genome shotgun (WGS) entry which is preliminary data.</text>
</comment>
<sequence length="208" mass="23990">MKLEEIIPLVSLLLAITSIFVAFLSFFNSRKRNKLDEQTQEDKDLSDYAILLLEKSYKVLTDDGENTTPPKASRLNWLTSARLILRYNNIRSQIKTVRYQLICDESAEQWGHEFYKILKSGDFNHPGYYSGNLMLNSCENIEPNSAVVITEFSKWGEDYKDPIDTYAYKDSLAKKPKILDGHIGLQVYLSNLDEEGARKHNKKINKDT</sequence>
<gene>
    <name evidence="2" type="ORF">ESZ26_18815</name>
    <name evidence="3" type="ORF">ESZ27_19000</name>
</gene>
<evidence type="ECO:0000313" key="4">
    <source>
        <dbReference type="Proteomes" id="UP000321525"/>
    </source>
</evidence>
<keyword evidence="1" id="KW-0812">Transmembrane</keyword>
<dbReference type="Proteomes" id="UP000321525">
    <property type="component" value="Unassembled WGS sequence"/>
</dbReference>
<dbReference type="OrthoDB" id="5459961at2"/>